<evidence type="ECO:0000256" key="1">
    <source>
        <dbReference type="ARBA" id="ARBA00006479"/>
    </source>
</evidence>
<dbReference type="PANTHER" id="PTHR18964:SF170">
    <property type="entry name" value="SUGAR KINASE"/>
    <property type="match status" value="1"/>
</dbReference>
<evidence type="ECO:0000313" key="2">
    <source>
        <dbReference type="EMBL" id="MFD2618673.1"/>
    </source>
</evidence>
<sequence length="298" mass="32661">MKKEILLAFDFGGTKAAIAIADQSKKILIRKEIVSAGRDGKEILKEAIDVAQEMIQIADGQLTGIGISTIGVVSGDYVDLAPNIMGWEDINLQRNMRDVFGEVTIRMENDVKTATIAELRRGNLKNTSYGLYVNLGTGISAGYTIGDKVVRGANGAAGEIAYLLKNRNEEKGFKQEAAPFEAFSSGIGIAMRLKEKTGLFKQTKDWFSEYKKDSLVTDVIDEALQEIGAQVANLATAWNPEKVVIGGGMVRNKDIIFPIIKQYIDKFVPFVPSMKEARFSHDASLIGAIEMARKDYTP</sequence>
<dbReference type="Pfam" id="PF00480">
    <property type="entry name" value="ROK"/>
    <property type="match status" value="1"/>
</dbReference>
<name>A0ABW5PV07_9BACI</name>
<dbReference type="RefSeq" id="WP_141191643.1">
    <property type="nucleotide sequence ID" value="NZ_JBHUMR010000025.1"/>
</dbReference>
<dbReference type="PANTHER" id="PTHR18964">
    <property type="entry name" value="ROK (REPRESSOR, ORF, KINASE) FAMILY"/>
    <property type="match status" value="1"/>
</dbReference>
<proteinExistence type="inferred from homology"/>
<accession>A0ABW5PV07</accession>
<dbReference type="InterPro" id="IPR043129">
    <property type="entry name" value="ATPase_NBD"/>
</dbReference>
<dbReference type="SUPFAM" id="SSF53067">
    <property type="entry name" value="Actin-like ATPase domain"/>
    <property type="match status" value="1"/>
</dbReference>
<evidence type="ECO:0000313" key="3">
    <source>
        <dbReference type="Proteomes" id="UP001597458"/>
    </source>
</evidence>
<comment type="similarity">
    <text evidence="1">Belongs to the ROK (NagC/XylR) family.</text>
</comment>
<dbReference type="EMBL" id="JBHUMR010000025">
    <property type="protein sequence ID" value="MFD2618673.1"/>
    <property type="molecule type" value="Genomic_DNA"/>
</dbReference>
<dbReference type="InterPro" id="IPR000600">
    <property type="entry name" value="ROK"/>
</dbReference>
<organism evidence="2 3">
    <name type="scientific">Terrilactibacillus laevilacticus</name>
    <dbReference type="NCBI Taxonomy" id="1380157"/>
    <lineage>
        <taxon>Bacteria</taxon>
        <taxon>Bacillati</taxon>
        <taxon>Bacillota</taxon>
        <taxon>Bacilli</taxon>
        <taxon>Bacillales</taxon>
        <taxon>Bacillaceae</taxon>
        <taxon>Terrilactibacillus</taxon>
    </lineage>
</organism>
<keyword evidence="3" id="KW-1185">Reference proteome</keyword>
<protein>
    <submittedName>
        <fullName evidence="2">ROK family protein</fullName>
    </submittedName>
</protein>
<reference evidence="3" key="1">
    <citation type="journal article" date="2019" name="Int. J. Syst. Evol. Microbiol.">
        <title>The Global Catalogue of Microorganisms (GCM) 10K type strain sequencing project: providing services to taxonomists for standard genome sequencing and annotation.</title>
        <authorList>
            <consortium name="The Broad Institute Genomics Platform"/>
            <consortium name="The Broad Institute Genome Sequencing Center for Infectious Disease"/>
            <person name="Wu L."/>
            <person name="Ma J."/>
        </authorList>
    </citation>
    <scope>NUCLEOTIDE SEQUENCE [LARGE SCALE GENOMIC DNA]</scope>
    <source>
        <strain evidence="3">TISTR 2241</strain>
    </source>
</reference>
<dbReference type="Gene3D" id="3.30.420.40">
    <property type="match status" value="2"/>
</dbReference>
<comment type="caution">
    <text evidence="2">The sequence shown here is derived from an EMBL/GenBank/DDBJ whole genome shotgun (WGS) entry which is preliminary data.</text>
</comment>
<gene>
    <name evidence="2" type="ORF">ACFSTF_15390</name>
</gene>
<dbReference type="Proteomes" id="UP001597458">
    <property type="component" value="Unassembled WGS sequence"/>
</dbReference>